<dbReference type="EMBL" id="GGFL01009040">
    <property type="protein sequence ID" value="MBW73218.1"/>
    <property type="molecule type" value="Transcribed_RNA"/>
</dbReference>
<protein>
    <submittedName>
        <fullName evidence="1">Uncharacterized protein</fullName>
    </submittedName>
</protein>
<sequence>MLTIRQCPIAIASIVLAPVEIFTRINAELNGKQLIRCINQRYQRRWAIVRCFHRDQCREVCHIVCQKQRGTMALVRRYLEWQIHTTERNRRKRFSIDVP</sequence>
<reference evidence="1" key="1">
    <citation type="submission" date="2018-01" db="EMBL/GenBank/DDBJ databases">
        <title>An insight into the sialome of Amazonian anophelines.</title>
        <authorList>
            <person name="Ribeiro J.M."/>
            <person name="Scarpassa V."/>
            <person name="Calvo E."/>
        </authorList>
    </citation>
    <scope>NUCLEOTIDE SEQUENCE</scope>
</reference>
<proteinExistence type="predicted"/>
<accession>A0A2M4D825</accession>
<organism evidence="1">
    <name type="scientific">Anopheles darlingi</name>
    <name type="common">Mosquito</name>
    <dbReference type="NCBI Taxonomy" id="43151"/>
    <lineage>
        <taxon>Eukaryota</taxon>
        <taxon>Metazoa</taxon>
        <taxon>Ecdysozoa</taxon>
        <taxon>Arthropoda</taxon>
        <taxon>Hexapoda</taxon>
        <taxon>Insecta</taxon>
        <taxon>Pterygota</taxon>
        <taxon>Neoptera</taxon>
        <taxon>Endopterygota</taxon>
        <taxon>Diptera</taxon>
        <taxon>Nematocera</taxon>
        <taxon>Culicoidea</taxon>
        <taxon>Culicidae</taxon>
        <taxon>Anophelinae</taxon>
        <taxon>Anopheles</taxon>
    </lineage>
</organism>
<dbReference type="AlphaFoldDB" id="A0A2M4D825"/>
<name>A0A2M4D825_ANODA</name>
<evidence type="ECO:0000313" key="1">
    <source>
        <dbReference type="EMBL" id="MBW73218.1"/>
    </source>
</evidence>